<feature type="domain" description="Peptidase S8/S53" evidence="8">
    <location>
        <begin position="467"/>
        <end position="632"/>
    </location>
</feature>
<reference evidence="10 11" key="1">
    <citation type="submission" date="2016-07" db="EMBL/GenBank/DDBJ databases">
        <authorList>
            <person name="Jeong J.-J."/>
            <person name="Kim D.W."/>
            <person name="Sang M.K."/>
            <person name="Choi I.-G."/>
            <person name="Kim K.D."/>
        </authorList>
    </citation>
    <scope>NUCLEOTIDE SEQUENCE [LARGE SCALE GENOMIC DNA]</scope>
    <source>
        <strain evidence="10 11">UTM-3</strain>
    </source>
</reference>
<comment type="similarity">
    <text evidence="1 7">Belongs to the peptidase S8 family.</text>
</comment>
<dbReference type="InterPro" id="IPR000209">
    <property type="entry name" value="Peptidase_S8/S53_dom"/>
</dbReference>
<dbReference type="OrthoDB" id="9792152at2"/>
<dbReference type="Gene3D" id="2.60.120.1290">
    <property type="match status" value="1"/>
</dbReference>
<dbReference type="InterPro" id="IPR015500">
    <property type="entry name" value="Peptidase_S8_subtilisin-rel"/>
</dbReference>
<dbReference type="Pfam" id="PF00082">
    <property type="entry name" value="Peptidase_S8"/>
    <property type="match status" value="2"/>
</dbReference>
<gene>
    <name evidence="10" type="ORF">BBI01_12595</name>
</gene>
<keyword evidence="2 7" id="KW-0645">Protease</keyword>
<evidence type="ECO:0000256" key="2">
    <source>
        <dbReference type="ARBA" id="ARBA00022670"/>
    </source>
</evidence>
<name>A0A1B8ZGN8_9FLAO</name>
<evidence type="ECO:0000256" key="4">
    <source>
        <dbReference type="ARBA" id="ARBA00022801"/>
    </source>
</evidence>
<evidence type="ECO:0000256" key="6">
    <source>
        <dbReference type="PIRSR" id="PIRSR615500-1"/>
    </source>
</evidence>
<dbReference type="InterPro" id="IPR026444">
    <property type="entry name" value="Secre_tail"/>
</dbReference>
<feature type="active site" description="Charge relay system" evidence="6 7">
    <location>
        <position position="593"/>
    </location>
</feature>
<feature type="active site" description="Charge relay system" evidence="6 7">
    <location>
        <position position="181"/>
    </location>
</feature>
<accession>A0A1B8ZGN8</accession>
<dbReference type="PRINTS" id="PR00723">
    <property type="entry name" value="SUBTILISIN"/>
</dbReference>
<dbReference type="AlphaFoldDB" id="A0A1B8ZGN8"/>
<dbReference type="InterPro" id="IPR050131">
    <property type="entry name" value="Peptidase_S8_subtilisin-like"/>
</dbReference>
<evidence type="ECO:0000259" key="9">
    <source>
        <dbReference type="Pfam" id="PF18962"/>
    </source>
</evidence>
<evidence type="ECO:0008006" key="12">
    <source>
        <dbReference type="Google" id="ProtNLM"/>
    </source>
</evidence>
<proteinExistence type="inferred from homology"/>
<dbReference type="NCBIfam" id="TIGR04183">
    <property type="entry name" value="Por_Secre_tail"/>
    <property type="match status" value="1"/>
</dbReference>
<sequence>MKMDIKKLFFTKVNISPREAKLLRNVAAAFLGLYSYGFNAQVQKLDSRFDMLLKNKENISRGQKVKEMDHVDMKLDQHLVVTSKGAQTMYSCIVYTKDPEKLKSDGFLVQTQLPTFSTALVTIEDIERLTKLPYVTSVMAPTFDELHNDVSRAQSGASLLQDGVFNNTAYNGTGVLVGIYDTGIDWKHPDFRKADDQTKSRIVSIWDQTLTAQTGETTPAGFSTGVEYTRAQIEDELDGTPAGFVRENDTNGHGTHVSGTAAGNGAAFADKRHKGFSSEADIVFVKGGNGSFPTTNTINALTYFKNVATALNKPIVVNMSIGGQSTAHDGTSSHEVAVNNFTTSGPGRVVVISAGNDYGPNIHRKVDVAPSASQTYNFTVSSNTTAASVFSFVMYANDDSPVTAKLTTPDGQQYIQNISTTTTHNILGGAFTATMYNYWSTDNNKRYVQLVISRVSGSTANCQGNYSLEITNNGAQQITAHSWLYSQGVSTTMQNGDNEYIVGSPGNASNAITVASYMGRGSWYSSLGGYLTTTPQESISSFSSQGPRVDGFAKPDITASGQNVISSRSSNSLPASTDIIAGTNYYVKNQGTSMSSPGVAGAVGLLLQANPTLTAAQVKSRLMANARMDGATGTVPNMRWGAGKLDIYKAVTDELGCVESNFEALTYDEPYIIVNTESNSASSNFDNTALAVRYTPTLTGKLGGFSFTSGSGAIPTDLAVDIQIRKINANGDPGDIIATKTVSSWINDVQRFTWNYIDLSSLNIQTTTGKDFYIVINGLAGRIAVKYENIAVSGRSKTSTDGTSWIARNFDLKMRATVYENVAEVKNLATANQTKANAVATGLNYFTNSCQLIARVEKEIASTVTGNITSKVWVDNVQPNYVSRRYEINPDTNPTTATGKVTLYFKQADFDAYNAISSVKLPTSPTDIANKANLVIEKYSGTSAGNIGTVSSFGSAATFITPDINDIVWNDTYKYWEVSFQATGFGGYFVKTNGTLGTKDIKLSSGINITPNPAKDFVNVSLGRYSKASVTIYDASGKLVKTANINSNSGRIEVSELVKGTYMFTIDVDDNQKITKKIIKQ</sequence>
<dbReference type="GO" id="GO:0004252">
    <property type="term" value="F:serine-type endopeptidase activity"/>
    <property type="evidence" value="ECO:0007669"/>
    <property type="project" value="UniProtKB-UniRule"/>
</dbReference>
<dbReference type="InterPro" id="IPR022398">
    <property type="entry name" value="Peptidase_S8_His-AS"/>
</dbReference>
<keyword evidence="4 7" id="KW-0378">Hydrolase</keyword>
<dbReference type="SUPFAM" id="SSF52743">
    <property type="entry name" value="Subtilisin-like"/>
    <property type="match status" value="1"/>
</dbReference>
<evidence type="ECO:0000256" key="7">
    <source>
        <dbReference type="PROSITE-ProRule" id="PRU01240"/>
    </source>
</evidence>
<evidence type="ECO:0000313" key="10">
    <source>
        <dbReference type="EMBL" id="OCA70773.1"/>
    </source>
</evidence>
<keyword evidence="3" id="KW-0732">Signal</keyword>
<dbReference type="PROSITE" id="PS00138">
    <property type="entry name" value="SUBTILASE_SER"/>
    <property type="match status" value="1"/>
</dbReference>
<dbReference type="Pfam" id="PF18962">
    <property type="entry name" value="Por_Secre_tail"/>
    <property type="match status" value="1"/>
</dbReference>
<evidence type="ECO:0000259" key="8">
    <source>
        <dbReference type="Pfam" id="PF00082"/>
    </source>
</evidence>
<evidence type="ECO:0000256" key="3">
    <source>
        <dbReference type="ARBA" id="ARBA00022729"/>
    </source>
</evidence>
<feature type="domain" description="Peptidase S8/S53" evidence="8">
    <location>
        <begin position="172"/>
        <end position="412"/>
    </location>
</feature>
<dbReference type="PANTHER" id="PTHR43806:SF11">
    <property type="entry name" value="CEREVISIN-RELATED"/>
    <property type="match status" value="1"/>
</dbReference>
<dbReference type="Gene3D" id="3.40.50.200">
    <property type="entry name" value="Peptidase S8/S53 domain"/>
    <property type="match status" value="1"/>
</dbReference>
<dbReference type="PROSITE" id="PS51892">
    <property type="entry name" value="SUBTILASE"/>
    <property type="match status" value="1"/>
</dbReference>
<dbReference type="InterPro" id="IPR036852">
    <property type="entry name" value="Peptidase_S8/S53_dom_sf"/>
</dbReference>
<dbReference type="GO" id="GO:0006508">
    <property type="term" value="P:proteolysis"/>
    <property type="evidence" value="ECO:0007669"/>
    <property type="project" value="UniProtKB-KW"/>
</dbReference>
<evidence type="ECO:0000256" key="1">
    <source>
        <dbReference type="ARBA" id="ARBA00011073"/>
    </source>
</evidence>
<evidence type="ECO:0000313" key="11">
    <source>
        <dbReference type="Proteomes" id="UP000092651"/>
    </source>
</evidence>
<keyword evidence="11" id="KW-1185">Reference proteome</keyword>
<dbReference type="Proteomes" id="UP000092651">
    <property type="component" value="Unassembled WGS sequence"/>
</dbReference>
<keyword evidence="5 7" id="KW-0720">Serine protease</keyword>
<dbReference type="EMBL" id="MAYH01000034">
    <property type="protein sequence ID" value="OCA70773.1"/>
    <property type="molecule type" value="Genomic_DNA"/>
</dbReference>
<comment type="caution">
    <text evidence="10">The sequence shown here is derived from an EMBL/GenBank/DDBJ whole genome shotgun (WGS) entry which is preliminary data.</text>
</comment>
<dbReference type="PANTHER" id="PTHR43806">
    <property type="entry name" value="PEPTIDASE S8"/>
    <property type="match status" value="1"/>
</dbReference>
<dbReference type="InterPro" id="IPR023828">
    <property type="entry name" value="Peptidase_S8_Ser-AS"/>
</dbReference>
<feature type="domain" description="Secretion system C-terminal sorting" evidence="9">
    <location>
        <begin position="1011"/>
        <end position="1079"/>
    </location>
</feature>
<feature type="active site" description="Charge relay system" evidence="6 7">
    <location>
        <position position="253"/>
    </location>
</feature>
<organism evidence="10 11">
    <name type="scientific">Chryseobacterium artocarpi</name>
    <dbReference type="NCBI Taxonomy" id="1414727"/>
    <lineage>
        <taxon>Bacteria</taxon>
        <taxon>Pseudomonadati</taxon>
        <taxon>Bacteroidota</taxon>
        <taxon>Flavobacteriia</taxon>
        <taxon>Flavobacteriales</taxon>
        <taxon>Weeksellaceae</taxon>
        <taxon>Chryseobacterium group</taxon>
        <taxon>Chryseobacterium</taxon>
    </lineage>
</organism>
<evidence type="ECO:0000256" key="5">
    <source>
        <dbReference type="ARBA" id="ARBA00022825"/>
    </source>
</evidence>
<dbReference type="PROSITE" id="PS00137">
    <property type="entry name" value="SUBTILASE_HIS"/>
    <property type="match status" value="1"/>
</dbReference>
<protein>
    <recommendedName>
        <fullName evidence="12">Peptidase S8</fullName>
    </recommendedName>
</protein>